<dbReference type="PROSITE" id="PS51319">
    <property type="entry name" value="TFIIS_N"/>
    <property type="match status" value="1"/>
</dbReference>
<dbReference type="Pfam" id="PF08711">
    <property type="entry name" value="Med26"/>
    <property type="match status" value="1"/>
</dbReference>
<evidence type="ECO:0000256" key="4">
    <source>
        <dbReference type="ARBA" id="ARBA00023015"/>
    </source>
</evidence>
<feature type="region of interest" description="Disordered" evidence="10">
    <location>
        <begin position="1"/>
        <end position="198"/>
    </location>
</feature>
<feature type="compositionally biased region" description="Gly residues" evidence="10">
    <location>
        <begin position="128"/>
        <end position="140"/>
    </location>
</feature>
<name>A0A6A4W3F4_AMPAM</name>
<dbReference type="OrthoDB" id="21124at2759"/>
<dbReference type="SUPFAM" id="SSF47676">
    <property type="entry name" value="Conserved domain common to transcription factors TFIIS, elongin A, CRSP70"/>
    <property type="match status" value="1"/>
</dbReference>
<evidence type="ECO:0000256" key="9">
    <source>
        <dbReference type="PROSITE-ProRule" id="PRU00649"/>
    </source>
</evidence>
<feature type="region of interest" description="Disordered" evidence="10">
    <location>
        <begin position="369"/>
        <end position="409"/>
    </location>
</feature>
<dbReference type="FunFam" id="1.20.930.10:FF:000001">
    <property type="entry name" value="IWS1, SUPT6H interacting protein"/>
    <property type="match status" value="1"/>
</dbReference>
<gene>
    <name evidence="12" type="primary">Iws1_1</name>
    <name evidence="12" type="ORF">FJT64_004386</name>
</gene>
<evidence type="ECO:0000256" key="6">
    <source>
        <dbReference type="ARBA" id="ARBA00023187"/>
    </source>
</evidence>
<keyword evidence="5" id="KW-0804">Transcription</keyword>
<evidence type="ECO:0000313" key="13">
    <source>
        <dbReference type="Proteomes" id="UP000440578"/>
    </source>
</evidence>
<dbReference type="PANTHER" id="PTHR46010:SF1">
    <property type="entry name" value="PROTEIN IWS1 HOMOLOG"/>
    <property type="match status" value="1"/>
</dbReference>
<proteinExistence type="inferred from homology"/>
<accession>A0A6A4W3F4</accession>
<reference evidence="12 13" key="1">
    <citation type="submission" date="2019-07" db="EMBL/GenBank/DDBJ databases">
        <title>Draft genome assembly of a fouling barnacle, Amphibalanus amphitrite (Darwin, 1854): The first reference genome for Thecostraca.</title>
        <authorList>
            <person name="Kim W."/>
        </authorList>
    </citation>
    <scope>NUCLEOTIDE SEQUENCE [LARGE SCALE GENOMIC DNA]</scope>
    <source>
        <strain evidence="12">SNU_AA5</strain>
        <tissue evidence="12">Soma without cirri and trophi</tissue>
    </source>
</reference>
<dbReference type="EMBL" id="VIIS01001440">
    <property type="protein sequence ID" value="KAF0298269.1"/>
    <property type="molecule type" value="Genomic_DNA"/>
</dbReference>
<dbReference type="GO" id="GO:0006397">
    <property type="term" value="P:mRNA processing"/>
    <property type="evidence" value="ECO:0007669"/>
    <property type="project" value="UniProtKB-KW"/>
</dbReference>
<keyword evidence="4" id="KW-0805">Transcription regulation</keyword>
<feature type="compositionally biased region" description="Basic and acidic residues" evidence="10">
    <location>
        <begin position="369"/>
        <end position="400"/>
    </location>
</feature>
<evidence type="ECO:0000256" key="3">
    <source>
        <dbReference type="ARBA" id="ARBA00022816"/>
    </source>
</evidence>
<protein>
    <submittedName>
        <fullName evidence="12">Protein IWS1</fullName>
    </submittedName>
</protein>
<feature type="compositionally biased region" description="Acidic residues" evidence="10">
    <location>
        <begin position="59"/>
        <end position="71"/>
    </location>
</feature>
<feature type="domain" description="TFIIS N-terminal" evidence="11">
    <location>
        <begin position="283"/>
        <end position="361"/>
    </location>
</feature>
<comment type="subcellular location">
    <subcellularLocation>
        <location evidence="9">Nucleus</location>
    </subcellularLocation>
</comment>
<dbReference type="GO" id="GO:0016973">
    <property type="term" value="P:poly(A)+ mRNA export from nucleus"/>
    <property type="evidence" value="ECO:0007669"/>
    <property type="project" value="TreeGrafter"/>
</dbReference>
<evidence type="ECO:0000256" key="7">
    <source>
        <dbReference type="ARBA" id="ARBA00023242"/>
    </source>
</evidence>
<keyword evidence="13" id="KW-1185">Reference proteome</keyword>
<keyword evidence="3" id="KW-0509">mRNA transport</keyword>
<dbReference type="EMBL" id="VIIS01001440">
    <property type="protein sequence ID" value="KAF0298270.1"/>
    <property type="molecule type" value="Genomic_DNA"/>
</dbReference>
<dbReference type="Proteomes" id="UP000440578">
    <property type="component" value="Unassembled WGS sequence"/>
</dbReference>
<dbReference type="Gene3D" id="1.20.930.10">
    <property type="entry name" value="Conserved domain common to transcription factors TFIIS, elongin A, CRSP70"/>
    <property type="match status" value="1"/>
</dbReference>
<sequence>MDRFSSRPGSAASAAGSNAGSRSGSNAGSRSGSEAGSPARGGGGGDAGGDSGDEAFAPSDEEMPSQGEEDAPTGVKEPAGEQEDDRMSVGSARSGAKKKVGSDAGSDTETAGRKRKRRIMSDSEGSDGEGGGGTKEGGAASGDEGEGDKETAGDGDKADAEDGDKEKPAAAAPPPSDSDSDEGITAADGETENTGMSDFELMRMRKKNENSRRRKRKNIDIINDNDDLIMQLIRQMREAAEDDRELNQNRKPATRKISMLKTAMSQLGKQDLQLAFLESNVLSVLTDWLAPMPDRSLPSLKIREQVLSLLQTFPMPDQQLLKSSGIGKAVMYLYKHPRETKENRTLAGKLISTWSRPIFNLTTDFAAMSKEERQQRDMEQSSKRPREDRDPKQLEEKVLRPGDPGWVGRARVPRMSDKDYVNRPKWTNTGECAPVTKKEVTRLERHQRAFKERERRAKMQRAVQISIEGRKMAL</sequence>
<evidence type="ECO:0000256" key="1">
    <source>
        <dbReference type="ARBA" id="ARBA00022448"/>
    </source>
</evidence>
<dbReference type="GO" id="GO:0005634">
    <property type="term" value="C:nucleus"/>
    <property type="evidence" value="ECO:0007669"/>
    <property type="project" value="UniProtKB-SubCell"/>
</dbReference>
<comment type="caution">
    <text evidence="12">The sequence shown here is derived from an EMBL/GenBank/DDBJ whole genome shotgun (WGS) entry which is preliminary data.</text>
</comment>
<organism evidence="12 13">
    <name type="scientific">Amphibalanus amphitrite</name>
    <name type="common">Striped barnacle</name>
    <name type="synonym">Balanus amphitrite</name>
    <dbReference type="NCBI Taxonomy" id="1232801"/>
    <lineage>
        <taxon>Eukaryota</taxon>
        <taxon>Metazoa</taxon>
        <taxon>Ecdysozoa</taxon>
        <taxon>Arthropoda</taxon>
        <taxon>Crustacea</taxon>
        <taxon>Multicrustacea</taxon>
        <taxon>Cirripedia</taxon>
        <taxon>Thoracica</taxon>
        <taxon>Thoracicalcarea</taxon>
        <taxon>Balanomorpha</taxon>
        <taxon>Balanoidea</taxon>
        <taxon>Balanidae</taxon>
        <taxon>Amphibalaninae</taxon>
        <taxon>Amphibalanus</taxon>
    </lineage>
</organism>
<dbReference type="InterPro" id="IPR017923">
    <property type="entry name" value="TFIIS_N"/>
</dbReference>
<dbReference type="InterPro" id="IPR035441">
    <property type="entry name" value="TFIIS/LEDGF_dom_sf"/>
</dbReference>
<evidence type="ECO:0000259" key="11">
    <source>
        <dbReference type="PROSITE" id="PS51319"/>
    </source>
</evidence>
<keyword evidence="1" id="KW-0813">Transport</keyword>
<dbReference type="GO" id="GO:0008380">
    <property type="term" value="P:RNA splicing"/>
    <property type="evidence" value="ECO:0007669"/>
    <property type="project" value="UniProtKB-KW"/>
</dbReference>
<dbReference type="AlphaFoldDB" id="A0A6A4W3F4"/>
<comment type="similarity">
    <text evidence="8">Belongs to the IWS1 family.</text>
</comment>
<evidence type="ECO:0000256" key="5">
    <source>
        <dbReference type="ARBA" id="ARBA00023163"/>
    </source>
</evidence>
<evidence type="ECO:0000256" key="10">
    <source>
        <dbReference type="SAM" id="MobiDB-lite"/>
    </source>
</evidence>
<dbReference type="InterPro" id="IPR051037">
    <property type="entry name" value="RNAPII_TF_IWS1"/>
</dbReference>
<keyword evidence="7 9" id="KW-0539">Nucleus</keyword>
<dbReference type="PANTHER" id="PTHR46010">
    <property type="entry name" value="PROTEIN IWS1 HOMOLOG"/>
    <property type="match status" value="1"/>
</dbReference>
<keyword evidence="6" id="KW-0508">mRNA splicing</keyword>
<keyword evidence="2" id="KW-0507">mRNA processing</keyword>
<evidence type="ECO:0000256" key="8">
    <source>
        <dbReference type="ARBA" id="ARBA00037992"/>
    </source>
</evidence>
<feature type="compositionally biased region" description="Gly residues" evidence="10">
    <location>
        <begin position="39"/>
        <end position="50"/>
    </location>
</feature>
<evidence type="ECO:0000256" key="2">
    <source>
        <dbReference type="ARBA" id="ARBA00022664"/>
    </source>
</evidence>
<feature type="compositionally biased region" description="Basic and acidic residues" evidence="10">
    <location>
        <begin position="148"/>
        <end position="168"/>
    </location>
</feature>
<evidence type="ECO:0000313" key="12">
    <source>
        <dbReference type="EMBL" id="KAF0298270.1"/>
    </source>
</evidence>
<feature type="compositionally biased region" description="Low complexity" evidence="10">
    <location>
        <begin position="1"/>
        <end position="38"/>
    </location>
</feature>